<dbReference type="FunFam" id="3.20.20.80:FF:000010">
    <property type="entry name" value="glucan endo-1,3-beta-glucosidase, basic"/>
    <property type="match status" value="1"/>
</dbReference>
<dbReference type="Pfam" id="PF00332">
    <property type="entry name" value="Glyco_hydro_17"/>
    <property type="match status" value="1"/>
</dbReference>
<keyword evidence="11" id="KW-0547">Nucleotide-binding</keyword>
<dbReference type="GO" id="GO:0002229">
    <property type="term" value="P:defense response to oomycetes"/>
    <property type="evidence" value="ECO:0007669"/>
    <property type="project" value="UniProtKB-ARBA"/>
</dbReference>
<evidence type="ECO:0000256" key="7">
    <source>
        <dbReference type="ARBA" id="ARBA00022475"/>
    </source>
</evidence>
<dbReference type="Proteomes" id="UP001054252">
    <property type="component" value="Unassembled WGS sequence"/>
</dbReference>
<keyword evidence="15 21" id="KW-0472">Membrane</keyword>
<comment type="catalytic activity">
    <reaction evidence="1">
        <text>Hydrolysis of (1-&gt;3)-beta-D-glucosidic linkages in (1-&gt;3)-beta-D-glucans.</text>
        <dbReference type="EC" id="3.2.1.39"/>
    </reaction>
</comment>
<dbReference type="GO" id="GO:0042973">
    <property type="term" value="F:glucan endo-1,3-beta-D-glucosidase activity"/>
    <property type="evidence" value="ECO:0007669"/>
    <property type="project" value="UniProtKB-EC"/>
</dbReference>
<feature type="domain" description="Protein kinase" evidence="22">
    <location>
        <begin position="522"/>
        <end position="777"/>
    </location>
</feature>
<evidence type="ECO:0000256" key="17">
    <source>
        <dbReference type="ARBA" id="ARBA00023180"/>
    </source>
</evidence>
<dbReference type="InterPro" id="IPR000490">
    <property type="entry name" value="Glyco_hydro_17"/>
</dbReference>
<evidence type="ECO:0000256" key="8">
    <source>
        <dbReference type="ARBA" id="ARBA00022692"/>
    </source>
</evidence>
<dbReference type="Gene3D" id="3.20.20.80">
    <property type="entry name" value="Glycosidases"/>
    <property type="match status" value="1"/>
</dbReference>
<dbReference type="PROSITE" id="PS00587">
    <property type="entry name" value="GLYCOSYL_HYDROL_F17"/>
    <property type="match status" value="1"/>
</dbReference>
<evidence type="ECO:0000256" key="1">
    <source>
        <dbReference type="ARBA" id="ARBA00000382"/>
    </source>
</evidence>
<evidence type="ECO:0000256" key="3">
    <source>
        <dbReference type="ARBA" id="ARBA00008536"/>
    </source>
</evidence>
<dbReference type="InterPro" id="IPR008271">
    <property type="entry name" value="Ser/Thr_kinase_AS"/>
</dbReference>
<dbReference type="SUPFAM" id="SSF51445">
    <property type="entry name" value="(Trans)glycosidases"/>
    <property type="match status" value="1"/>
</dbReference>
<proteinExistence type="inferred from homology"/>
<evidence type="ECO:0000259" key="22">
    <source>
        <dbReference type="PROSITE" id="PS50011"/>
    </source>
</evidence>
<dbReference type="EC" id="3.2.1.39" evidence="6"/>
<reference evidence="23 24" key="1">
    <citation type="journal article" date="2021" name="Commun. Biol.">
        <title>The genome of Shorea leprosula (Dipterocarpaceae) highlights the ecological relevance of drought in aseasonal tropical rainforests.</title>
        <authorList>
            <person name="Ng K.K.S."/>
            <person name="Kobayashi M.J."/>
            <person name="Fawcett J.A."/>
            <person name="Hatakeyama M."/>
            <person name="Paape T."/>
            <person name="Ng C.H."/>
            <person name="Ang C.C."/>
            <person name="Tnah L.H."/>
            <person name="Lee C.T."/>
            <person name="Nishiyama T."/>
            <person name="Sese J."/>
            <person name="O'Brien M.J."/>
            <person name="Copetti D."/>
            <person name="Mohd Noor M.I."/>
            <person name="Ong R.C."/>
            <person name="Putra M."/>
            <person name="Sireger I.Z."/>
            <person name="Indrioko S."/>
            <person name="Kosugi Y."/>
            <person name="Izuno A."/>
            <person name="Isagi Y."/>
            <person name="Lee S.L."/>
            <person name="Shimizu K.K."/>
        </authorList>
    </citation>
    <scope>NUCLEOTIDE SEQUENCE [LARGE SCALE GENOMIC DNA]</scope>
    <source>
        <strain evidence="23">214</strain>
    </source>
</reference>
<keyword evidence="17" id="KW-0325">Glycoprotein</keyword>
<evidence type="ECO:0000256" key="20">
    <source>
        <dbReference type="RuleBase" id="RU004336"/>
    </source>
</evidence>
<evidence type="ECO:0000256" key="16">
    <source>
        <dbReference type="ARBA" id="ARBA00023170"/>
    </source>
</evidence>
<keyword evidence="7" id="KW-1003">Cell membrane</keyword>
<dbReference type="EMBL" id="BPVZ01000053">
    <property type="protein sequence ID" value="GKV19685.1"/>
    <property type="molecule type" value="Genomic_DNA"/>
</dbReference>
<evidence type="ECO:0000256" key="6">
    <source>
        <dbReference type="ARBA" id="ARBA00012780"/>
    </source>
</evidence>
<evidence type="ECO:0000256" key="12">
    <source>
        <dbReference type="ARBA" id="ARBA00022801"/>
    </source>
</evidence>
<dbReference type="Pfam" id="PF00069">
    <property type="entry name" value="Pkinase"/>
    <property type="match status" value="1"/>
</dbReference>
<dbReference type="Gene3D" id="3.30.200.20">
    <property type="entry name" value="Phosphorylase Kinase, domain 1"/>
    <property type="match status" value="1"/>
</dbReference>
<dbReference type="FunFam" id="3.30.200.20:FF:000168">
    <property type="entry name" value="L-type lectin-domain containing receptor kinase IX.1"/>
    <property type="match status" value="1"/>
</dbReference>
<evidence type="ECO:0000256" key="10">
    <source>
        <dbReference type="ARBA" id="ARBA00022734"/>
    </source>
</evidence>
<evidence type="ECO:0000256" key="4">
    <source>
        <dbReference type="ARBA" id="ARBA00008773"/>
    </source>
</evidence>
<evidence type="ECO:0000256" key="19">
    <source>
        <dbReference type="RuleBase" id="RU004335"/>
    </source>
</evidence>
<comment type="similarity">
    <text evidence="3">In the N-terminal section; belongs to the leguminous lectin family.</text>
</comment>
<comment type="similarity">
    <text evidence="5">In the C-terminal section; belongs to the protein kinase superfamily. Ser/Thr protein kinase family.</text>
</comment>
<keyword evidence="10" id="KW-0430">Lectin</keyword>
<organism evidence="23 24">
    <name type="scientific">Rubroshorea leprosula</name>
    <dbReference type="NCBI Taxonomy" id="152421"/>
    <lineage>
        <taxon>Eukaryota</taxon>
        <taxon>Viridiplantae</taxon>
        <taxon>Streptophyta</taxon>
        <taxon>Embryophyta</taxon>
        <taxon>Tracheophyta</taxon>
        <taxon>Spermatophyta</taxon>
        <taxon>Magnoliopsida</taxon>
        <taxon>eudicotyledons</taxon>
        <taxon>Gunneridae</taxon>
        <taxon>Pentapetalae</taxon>
        <taxon>rosids</taxon>
        <taxon>malvids</taxon>
        <taxon>Malvales</taxon>
        <taxon>Dipterocarpaceae</taxon>
        <taxon>Rubroshorea</taxon>
    </lineage>
</organism>
<keyword evidence="8 21" id="KW-0812">Transmembrane</keyword>
<keyword evidence="13" id="KW-0067">ATP-binding</keyword>
<evidence type="ECO:0000256" key="13">
    <source>
        <dbReference type="ARBA" id="ARBA00022840"/>
    </source>
</evidence>
<keyword evidence="24" id="KW-1185">Reference proteome</keyword>
<dbReference type="PANTHER" id="PTHR27007">
    <property type="match status" value="1"/>
</dbReference>
<dbReference type="SUPFAM" id="SSF56112">
    <property type="entry name" value="Protein kinase-like (PK-like)"/>
    <property type="match status" value="1"/>
</dbReference>
<dbReference type="InterPro" id="IPR017853">
    <property type="entry name" value="GH"/>
</dbReference>
<dbReference type="GO" id="GO:0005886">
    <property type="term" value="C:plasma membrane"/>
    <property type="evidence" value="ECO:0007669"/>
    <property type="project" value="UniProtKB-SubCell"/>
</dbReference>
<dbReference type="SMART" id="SM00220">
    <property type="entry name" value="S_TKc"/>
    <property type="match status" value="1"/>
</dbReference>
<keyword evidence="12 20" id="KW-0378">Hydrolase</keyword>
<sequence>MHYSSLTLSPAPPVPVTPLKWDPLPPNPFIGVCYGTLGSNLPSPIDVVAFYKQNNIGKIRLYNPDHDVLQALRGSNIEVMLGVPNDDIDYIAASQDHADAWVQNNVTKYGDVKFMYISVGRGLNPGYLSMISLLPAMQNIHNAVSVTGLEIKVSTSINTSMLETSVLETAPSKASFREDCRMVLDPVISFLKKISAPLLVDVYPYSAYLSRPYPYFILEYAVFVRPLYPSPLFNDSSLIYHSIFDWMVDSVSTAIEKSGGGSLEIVVSESGWPSAGVPEQTIETAETYIFNLINHVKVGTPKNPGKPIETYIFSMFDESNKHPEVEKHWGLFLPNKQPKYDSFRTPLFQPSSAAANPPIFGSAPHGLRDPFPSRGRWNRGKLPVGITIAACALLFGLGTPSNDESKLSCEINKANDKCTPTMRNSSLTLSPAPPVPVTPLEWDPSPSRGRWNRKELRVGITIAACALLFGLGFIILFLFWRKRRENEVDVLAFDVSFSDEFRNGMGPREFSYDELAIATKNFANEEKIGEGGCGVVYKGFMRDSNTYVAVKRVSKRSKQGIKEFASEVKIISQLRHKNLVKLIGWCHEKELLLAYEFMLGGSLDFHLFKGRSLLPWDIRYKIVQGLASALLYLHEEGDFCVLHRDIKASNIMLDSVFNTKLGDFGLARLVDHEKGSRTTLLAGTMGYIAPECYRTGMATKESDVYSFGIVALEIACGRRSIEYKHDEHLSSLVAWVWEAYGNQMLLDVADKKLSAEFNVKEMECLLLAGLWCAHPSHGMRLSIRQAIQVLNFEAALPNLPSKMPISNYDDIPNTSTIKTSQPNSLSITLPR</sequence>
<dbReference type="PROSITE" id="PS50011">
    <property type="entry name" value="PROTEIN_KINASE_DOM"/>
    <property type="match status" value="1"/>
</dbReference>
<comment type="subcellular location">
    <subcellularLocation>
        <location evidence="2">Cell membrane</location>
        <topology evidence="2">Single-pass type I membrane protein</topology>
    </subcellularLocation>
</comment>
<evidence type="ECO:0000313" key="24">
    <source>
        <dbReference type="Proteomes" id="UP001054252"/>
    </source>
</evidence>
<comment type="similarity">
    <text evidence="4 19">Belongs to the glycosyl hydrolase 17 family.</text>
</comment>
<gene>
    <name evidence="23" type="ORF">SLEP1_g29910</name>
</gene>
<evidence type="ECO:0000256" key="2">
    <source>
        <dbReference type="ARBA" id="ARBA00004251"/>
    </source>
</evidence>
<dbReference type="InterPro" id="IPR050528">
    <property type="entry name" value="L-type_Lectin-RKs"/>
</dbReference>
<dbReference type="GO" id="GO:0005975">
    <property type="term" value="P:carbohydrate metabolic process"/>
    <property type="evidence" value="ECO:0007669"/>
    <property type="project" value="InterPro"/>
</dbReference>
<dbReference type="AlphaFoldDB" id="A0AAV5K5A6"/>
<dbReference type="GO" id="GO:0004672">
    <property type="term" value="F:protein kinase activity"/>
    <property type="evidence" value="ECO:0007669"/>
    <property type="project" value="InterPro"/>
</dbReference>
<dbReference type="InterPro" id="IPR011009">
    <property type="entry name" value="Kinase-like_dom_sf"/>
</dbReference>
<evidence type="ECO:0000256" key="9">
    <source>
        <dbReference type="ARBA" id="ARBA00022729"/>
    </source>
</evidence>
<dbReference type="GO" id="GO:0030246">
    <property type="term" value="F:carbohydrate binding"/>
    <property type="evidence" value="ECO:0007669"/>
    <property type="project" value="UniProtKB-KW"/>
</dbReference>
<dbReference type="Gene3D" id="1.10.510.10">
    <property type="entry name" value="Transferase(Phosphotransferase) domain 1"/>
    <property type="match status" value="1"/>
</dbReference>
<name>A0AAV5K5A6_9ROSI</name>
<protein>
    <recommendedName>
        <fullName evidence="6">glucan endo-1,3-beta-D-glucosidase</fullName>
        <ecNumber evidence="6">3.2.1.39</ecNumber>
    </recommendedName>
</protein>
<dbReference type="GO" id="GO:0005524">
    <property type="term" value="F:ATP binding"/>
    <property type="evidence" value="ECO:0007669"/>
    <property type="project" value="UniProtKB-KW"/>
</dbReference>
<evidence type="ECO:0000256" key="11">
    <source>
        <dbReference type="ARBA" id="ARBA00022741"/>
    </source>
</evidence>
<dbReference type="PROSITE" id="PS00108">
    <property type="entry name" value="PROTEIN_KINASE_ST"/>
    <property type="match status" value="1"/>
</dbReference>
<evidence type="ECO:0000256" key="5">
    <source>
        <dbReference type="ARBA" id="ARBA00010217"/>
    </source>
</evidence>
<evidence type="ECO:0000256" key="21">
    <source>
        <dbReference type="SAM" id="Phobius"/>
    </source>
</evidence>
<evidence type="ECO:0000256" key="18">
    <source>
        <dbReference type="ARBA" id="ARBA00023295"/>
    </source>
</evidence>
<dbReference type="InterPro" id="IPR000719">
    <property type="entry name" value="Prot_kinase_dom"/>
</dbReference>
<keyword evidence="16" id="KW-0675">Receptor</keyword>
<keyword evidence="18 20" id="KW-0326">Glycosidase</keyword>
<evidence type="ECO:0000256" key="14">
    <source>
        <dbReference type="ARBA" id="ARBA00022989"/>
    </source>
</evidence>
<keyword evidence="14 21" id="KW-1133">Transmembrane helix</keyword>
<dbReference type="FunFam" id="1.10.510.10:FF:000240">
    <property type="entry name" value="Lectin-domain containing receptor kinase A4.3"/>
    <property type="match status" value="1"/>
</dbReference>
<evidence type="ECO:0000313" key="23">
    <source>
        <dbReference type="EMBL" id="GKV19685.1"/>
    </source>
</evidence>
<evidence type="ECO:0000256" key="15">
    <source>
        <dbReference type="ARBA" id="ARBA00023136"/>
    </source>
</evidence>
<comment type="caution">
    <text evidence="23">The sequence shown here is derived from an EMBL/GenBank/DDBJ whole genome shotgun (WGS) entry which is preliminary data.</text>
</comment>
<keyword evidence="9" id="KW-0732">Signal</keyword>
<accession>A0AAV5K5A6</accession>
<feature type="transmembrane region" description="Helical" evidence="21">
    <location>
        <begin position="458"/>
        <end position="480"/>
    </location>
</feature>